<evidence type="ECO:0000256" key="2">
    <source>
        <dbReference type="SAM" id="MobiDB-lite"/>
    </source>
</evidence>
<dbReference type="AlphaFoldDB" id="A0A7K3M1H1"/>
<dbReference type="GO" id="GO:0030288">
    <property type="term" value="C:outer membrane-bounded periplasmic space"/>
    <property type="evidence" value="ECO:0007669"/>
    <property type="project" value="InterPro"/>
</dbReference>
<accession>A0A7K3M1H1</accession>
<dbReference type="PRINTS" id="PR00483">
    <property type="entry name" value="BACPHPHTASE"/>
</dbReference>
<feature type="region of interest" description="Disordered" evidence="2">
    <location>
        <begin position="1"/>
        <end position="22"/>
    </location>
</feature>
<dbReference type="InterPro" id="IPR000326">
    <property type="entry name" value="PAP2/HPO"/>
</dbReference>
<proteinExistence type="predicted"/>
<feature type="domain" description="Phosphatidic acid phosphatase type 2/haloperoxidase" evidence="3">
    <location>
        <begin position="276"/>
        <end position="374"/>
    </location>
</feature>
<keyword evidence="5" id="KW-1185">Reference proteome</keyword>
<gene>
    <name evidence="4" type="ORF">F7O44_08680</name>
</gene>
<dbReference type="InterPro" id="IPR006311">
    <property type="entry name" value="TAT_signal"/>
</dbReference>
<dbReference type="Pfam" id="PF12951">
    <property type="entry name" value="PATR"/>
    <property type="match status" value="1"/>
</dbReference>
<dbReference type="EMBL" id="WLZY01000002">
    <property type="protein sequence ID" value="NDL57143.1"/>
    <property type="molecule type" value="Genomic_DNA"/>
</dbReference>
<protein>
    <submittedName>
        <fullName evidence="4">Phosphatase PAP2 family protein</fullName>
    </submittedName>
</protein>
<feature type="compositionally biased region" description="Basic and acidic residues" evidence="2">
    <location>
        <begin position="9"/>
        <end position="22"/>
    </location>
</feature>
<evidence type="ECO:0000259" key="3">
    <source>
        <dbReference type="SMART" id="SM00014"/>
    </source>
</evidence>
<dbReference type="NCBIfam" id="TIGR02601">
    <property type="entry name" value="autotrns_rpt"/>
    <property type="match status" value="1"/>
</dbReference>
<dbReference type="GO" id="GO:0003993">
    <property type="term" value="F:acid phosphatase activity"/>
    <property type="evidence" value="ECO:0007669"/>
    <property type="project" value="InterPro"/>
</dbReference>
<reference evidence="4 5" key="1">
    <citation type="submission" date="2019-11" db="EMBL/GenBank/DDBJ databases">
        <authorList>
            <person name="Li X.-J."/>
            <person name="Feng X.-M."/>
        </authorList>
    </citation>
    <scope>NUCLEOTIDE SEQUENCE [LARGE SCALE GENOMIC DNA]</scope>
    <source>
        <strain evidence="4 5">XMNu-373</strain>
    </source>
</reference>
<organism evidence="4 5">
    <name type="scientific">Phytoactinopolyspora mesophila</name>
    <dbReference type="NCBI Taxonomy" id="2650750"/>
    <lineage>
        <taxon>Bacteria</taxon>
        <taxon>Bacillati</taxon>
        <taxon>Actinomycetota</taxon>
        <taxon>Actinomycetes</taxon>
        <taxon>Jiangellales</taxon>
        <taxon>Jiangellaceae</taxon>
        <taxon>Phytoactinopolyspora</taxon>
    </lineage>
</organism>
<dbReference type="SUPFAM" id="SSF51126">
    <property type="entry name" value="Pectin lyase-like"/>
    <property type="match status" value="1"/>
</dbReference>
<dbReference type="InterPro" id="IPR013425">
    <property type="entry name" value="Autotrns_rpt"/>
</dbReference>
<dbReference type="Proteomes" id="UP000460435">
    <property type="component" value="Unassembled WGS sequence"/>
</dbReference>
<feature type="region of interest" description="Disordered" evidence="2">
    <location>
        <begin position="201"/>
        <end position="229"/>
    </location>
</feature>
<dbReference type="InterPro" id="IPR001011">
    <property type="entry name" value="Acid_Pase_classA_bac"/>
</dbReference>
<dbReference type="InterPro" id="IPR036938">
    <property type="entry name" value="PAP2/HPO_sf"/>
</dbReference>
<keyword evidence="1" id="KW-0732">Signal</keyword>
<evidence type="ECO:0000313" key="5">
    <source>
        <dbReference type="Proteomes" id="UP000460435"/>
    </source>
</evidence>
<dbReference type="Gene3D" id="1.20.144.10">
    <property type="entry name" value="Phosphatidic acid phosphatase type 2/haloperoxidase"/>
    <property type="match status" value="1"/>
</dbReference>
<dbReference type="Pfam" id="PF01569">
    <property type="entry name" value="PAP2"/>
    <property type="match status" value="1"/>
</dbReference>
<evidence type="ECO:0000313" key="4">
    <source>
        <dbReference type="EMBL" id="NDL57143.1"/>
    </source>
</evidence>
<sequence length="691" mass="72570">MAMGSPVVRPERKNMTDEQKSIDRRSFLRRSAGVSAALVVGSSAGTLVAGSQAAAAASARTAKGAFGQPVSTGDVPLTAQAAQRGPVAAGRSAAVQAFVDDYLTNAADNLSKETNAAVRILSGMDEHWKTGASWDDGVVLNRALLRDNMRYVAEITTERTEAEAKQSFVDDRQHQSYSATGGLGPLTELYRAGAKAVTSITGAPDGIPPGRISDSIPDDAPDGSDLGAGSVNSELGKVVELVNTIRGPHASSNPSKFTFQYPRPWRLTEDSEVVETGGIPVFGVPIYASDAVVAPQLLRQRSDNPDEDGGYPSGHTNAAYLAALALGYAIPERFQELLARACDTSHSRIESGMHSPVDVVGGRILATALAAAVLHDPEYAELKAAARQQALEYFEAKTDATPDTLYAYAHSAGPNTDRYADHESNRELFTPRLTYTMPRRGGDAELTVPKGAETLLETRLPYLDADQRRAVLQTTALPAGYALLDGPEEWGRLNLFAAADGYGAFRGDVTVVMNSADGGFNTSDAWRNDIGGAGKLTKQGTGTLALTGANSYTGGTRIDDGTLVAASPTALGKGDVHVAGGTLRLDADAGQVAVRGAYTQSPGSALEVTLSDDGAPVLDVLRTVTIDEASTLEIQLHVERAPAAGDTLPVIRGRRLQGEFGTIKVDVDGYRAVPEYSAGGMSVRLEPDSDA</sequence>
<name>A0A7K3M1H1_9ACTN</name>
<evidence type="ECO:0000256" key="1">
    <source>
        <dbReference type="ARBA" id="ARBA00022729"/>
    </source>
</evidence>
<dbReference type="PROSITE" id="PS51318">
    <property type="entry name" value="TAT"/>
    <property type="match status" value="1"/>
</dbReference>
<dbReference type="InterPro" id="IPR011050">
    <property type="entry name" value="Pectin_lyase_fold/virulence"/>
</dbReference>
<comment type="caution">
    <text evidence="4">The sequence shown here is derived from an EMBL/GenBank/DDBJ whole genome shotgun (WGS) entry which is preliminary data.</text>
</comment>
<dbReference type="SUPFAM" id="SSF48317">
    <property type="entry name" value="Acid phosphatase/Vanadium-dependent haloperoxidase"/>
    <property type="match status" value="1"/>
</dbReference>
<dbReference type="SMART" id="SM00014">
    <property type="entry name" value="acidPPc"/>
    <property type="match status" value="1"/>
</dbReference>